<evidence type="ECO:0000256" key="13">
    <source>
        <dbReference type="ARBA" id="ARBA00023271"/>
    </source>
</evidence>
<dbReference type="CDD" id="cd18791">
    <property type="entry name" value="SF2_C_RHA"/>
    <property type="match status" value="1"/>
</dbReference>
<dbReference type="InterPro" id="IPR002464">
    <property type="entry name" value="DNA/RNA_helicase_DEAH_CS"/>
</dbReference>
<keyword evidence="13" id="KW-1135">Mitochondrion nucleoid</keyword>
<dbReference type="GeneID" id="106930980"/>
<dbReference type="EC" id="3.6.4.13" evidence="4"/>
<dbReference type="PROSITE" id="PS00690">
    <property type="entry name" value="DEAH_ATP_HELICASE"/>
    <property type="match status" value="1"/>
</dbReference>
<name>A0A3B3Z342_9TELE</name>
<evidence type="ECO:0000256" key="15">
    <source>
        <dbReference type="ARBA" id="ARBA00042917"/>
    </source>
</evidence>
<dbReference type="SMART" id="SM00490">
    <property type="entry name" value="HELICc"/>
    <property type="match status" value="1"/>
</dbReference>
<dbReference type="KEGG" id="pmei:106930980"/>
<dbReference type="PANTHER" id="PTHR18934">
    <property type="entry name" value="ATP-DEPENDENT RNA HELICASE"/>
    <property type="match status" value="1"/>
</dbReference>
<dbReference type="Ensembl" id="ENSPMET00000029192.1">
    <property type="protein sequence ID" value="ENSPMEP00000033934.1"/>
    <property type="gene ID" value="ENSPMEG00000022750.1"/>
</dbReference>
<dbReference type="GO" id="GO:0016787">
    <property type="term" value="F:hydrolase activity"/>
    <property type="evidence" value="ECO:0007669"/>
    <property type="project" value="UniProtKB-KW"/>
</dbReference>
<protein>
    <recommendedName>
        <fullName evidence="14">ATP-dependent RNA helicase DHX30</fullName>
        <ecNumber evidence="4">3.6.4.13</ecNumber>
    </recommendedName>
    <alternativeName>
        <fullName evidence="15">DEAH box protein 30</fullName>
    </alternativeName>
</protein>
<dbReference type="InterPro" id="IPR027417">
    <property type="entry name" value="P-loop_NTPase"/>
</dbReference>
<evidence type="ECO:0000256" key="14">
    <source>
        <dbReference type="ARBA" id="ARBA00039388"/>
    </source>
</evidence>
<dbReference type="Gene3D" id="1.20.120.1080">
    <property type="match status" value="1"/>
</dbReference>
<dbReference type="PROSITE" id="PS51194">
    <property type="entry name" value="HELICASE_CTER"/>
    <property type="match status" value="1"/>
</dbReference>
<evidence type="ECO:0000259" key="18">
    <source>
        <dbReference type="PROSITE" id="PS51194"/>
    </source>
</evidence>
<keyword evidence="7" id="KW-0547">Nucleotide-binding</keyword>
<evidence type="ECO:0000256" key="9">
    <source>
        <dbReference type="ARBA" id="ARBA00022806"/>
    </source>
</evidence>
<evidence type="ECO:0000256" key="16">
    <source>
        <dbReference type="ARBA" id="ARBA00047984"/>
    </source>
</evidence>
<comment type="similarity">
    <text evidence="3">Belongs to the DEAD box helicase family. DEAH subfamily.</text>
</comment>
<comment type="subcellular location">
    <subcellularLocation>
        <location evidence="2">Cytoplasm</location>
    </subcellularLocation>
    <subcellularLocation>
        <location evidence="1">Mitochondrion matrix</location>
        <location evidence="1">Mitochondrion nucleoid</location>
    </subcellularLocation>
</comment>
<evidence type="ECO:0000256" key="8">
    <source>
        <dbReference type="ARBA" id="ARBA00022801"/>
    </source>
</evidence>
<evidence type="ECO:0000256" key="3">
    <source>
        <dbReference type="ARBA" id="ARBA00008792"/>
    </source>
</evidence>
<dbReference type="PROSITE" id="PS51192">
    <property type="entry name" value="HELICASE_ATP_BIND_1"/>
    <property type="match status" value="1"/>
</dbReference>
<keyword evidence="9" id="KW-0347">Helicase</keyword>
<keyword evidence="5" id="KW-0963">Cytoplasm</keyword>
<dbReference type="InterPro" id="IPR056755">
    <property type="entry name" value="DSRM_2"/>
</dbReference>
<evidence type="ECO:0000256" key="1">
    <source>
        <dbReference type="ARBA" id="ARBA00004436"/>
    </source>
</evidence>
<evidence type="ECO:0000256" key="7">
    <source>
        <dbReference type="ARBA" id="ARBA00022741"/>
    </source>
</evidence>
<dbReference type="RefSeq" id="XP_014864363.1">
    <property type="nucleotide sequence ID" value="XM_015008877.1"/>
</dbReference>
<dbReference type="GO" id="GO:0002151">
    <property type="term" value="F:G-quadruplex RNA binding"/>
    <property type="evidence" value="ECO:0007669"/>
    <property type="project" value="TreeGrafter"/>
</dbReference>
<dbReference type="Pfam" id="PF24995">
    <property type="entry name" value="DSRM_2"/>
    <property type="match status" value="1"/>
</dbReference>
<dbReference type="InterPro" id="IPR011545">
    <property type="entry name" value="DEAD/DEAH_box_helicase_dom"/>
</dbReference>
<dbReference type="GO" id="GO:0005634">
    <property type="term" value="C:nucleus"/>
    <property type="evidence" value="ECO:0007669"/>
    <property type="project" value="TreeGrafter"/>
</dbReference>
<dbReference type="InterPro" id="IPR011709">
    <property type="entry name" value="DEAD-box_helicase_OB_fold"/>
</dbReference>
<dbReference type="FunFam" id="3.30.160.20:FF:000017">
    <property type="entry name" value="ATP-dependent RNA helicase DHX30 isoform X1"/>
    <property type="match status" value="2"/>
</dbReference>
<keyword evidence="6" id="KW-0690">Ribosome biogenesis</keyword>
<keyword evidence="12" id="KW-0496">Mitochondrion</keyword>
<dbReference type="InterPro" id="IPR014001">
    <property type="entry name" value="Helicase_ATP-bd"/>
</dbReference>
<dbReference type="Pfam" id="PF21010">
    <property type="entry name" value="HA2_C"/>
    <property type="match status" value="1"/>
</dbReference>
<proteinExistence type="inferred from homology"/>
<dbReference type="GO" id="GO:0003678">
    <property type="term" value="F:DNA helicase activity"/>
    <property type="evidence" value="ECO:0007669"/>
    <property type="project" value="TreeGrafter"/>
</dbReference>
<dbReference type="GO" id="GO:0005524">
    <property type="term" value="F:ATP binding"/>
    <property type="evidence" value="ECO:0007669"/>
    <property type="project" value="UniProtKB-KW"/>
</dbReference>
<dbReference type="PANTHER" id="PTHR18934:SF257">
    <property type="entry name" value="ATP-DEPENDENT RNA HELICASE DHX30"/>
    <property type="match status" value="1"/>
</dbReference>
<sequence length="1154" mass="129333">MALHGALLVRLKELCKVAKCAHTAGKTAFNWSGEMRWYGTKAQKFHERSASCFNSKRDLLEEFPDPKNLLNNTISRSLGVNDLSQLIQYTCTEHDGVKKATVTLLWPNKIREEGYASKKIDAERFAAAAACLRLRELGVIGPNNQLPKRRAGRVRGGLHSHLYDPEEDCLTNAPTSRADELLPPVEDASYVSEALSLFPQPKSLLTRVIQVATSTSRVREMMHFRTAGGKLKKCELTLLWPENMMFRATAGSRVMAEKKAAALACMKLKELALLDKDNNPLTHAKYHREKVKEAGERERRPFPLEIPEYLEQRMRDYLTRHPVATEVQQLWEEEEARGQQTVNEEEEDEEDYVTDAITGRPYRPMSKHQAQCLSRHLQEAWERANPGLSVELPVDAHRQRVVSAVHSSRAVVIAGETGCGKTTRIPRFLLEEQVRDGEGADCNVLVTQPRRISAVSVAHRVAHEMGPRLKHHVGYQVRLESRPPENSGGSMLFLTVGVLLKKLQSNPTLTGISHVVVDEVHERDVNTDLLLALLRSSLDENPDLRVVLMSATGDNQRLAEYFGGCPIVKVPGFMHPVKDRYLEDVMQEMGRSAKFQNRVELSKGSDEAAPDLDLVADVIEHIDRHGEPGAVLCFLPGWQDIKIVQQKLEEKPHFSPGSQMIVPLHSSLSVADQQVVFQRPQAGQRKIVLTTNIAETSITIDDIVHVVDTGTHKEQNYDQRTKVSCLDTVWISRSNVTQRKGRAGRCQPGQAYHLFPRKQLETMTPFPVPEILRTPLESLVLQAKIHSPNCKAVDFLSQVLDSPEPQAVRDAVQNLQDIGVLDKTETLTPLGERVACMSCDPRLGKVLVLSAMFRCVLPLLSVAACLTRDPFLNSLQNRTLVNKAKEELSGSSYSDYLVFSRAILGWRKVQHEGARRERDDYLDKYTLSRGSLRFINGLISQFSDNLQEAQLVSRASECQRQTSIYNEHSNQDELLKAVLLAGLYPNLVQVKKGIVTKGGRFRPNNLALRSLSGPVLLHRSSVNRGKEDLPSRWLTFFSAVKSNGNVFIRDSSAVHPLALLLLTDCDISETVNGDMVEVSFPGRSLVRCEVPLQTWDLLWDLRTSIQTMLYRNFNNPSNANISQDGSLISLLVELLNNTESNPFVEVSGTESEVD</sequence>
<keyword evidence="11" id="KW-0694">RNA-binding</keyword>
<dbReference type="Pfam" id="PF00271">
    <property type="entry name" value="Helicase_C"/>
    <property type="match status" value="1"/>
</dbReference>
<dbReference type="Gene3D" id="3.40.50.300">
    <property type="entry name" value="P-loop containing nucleotide triphosphate hydrolases"/>
    <property type="match status" value="2"/>
</dbReference>
<reference evidence="19" key="1">
    <citation type="submission" date="2025-08" db="UniProtKB">
        <authorList>
            <consortium name="Ensembl"/>
        </authorList>
    </citation>
    <scope>IDENTIFICATION</scope>
</reference>
<evidence type="ECO:0000256" key="6">
    <source>
        <dbReference type="ARBA" id="ARBA00022517"/>
    </source>
</evidence>
<comment type="catalytic activity">
    <reaction evidence="16">
        <text>ATP + H2O = ADP + phosphate + H(+)</text>
        <dbReference type="Rhea" id="RHEA:13065"/>
        <dbReference type="ChEBI" id="CHEBI:15377"/>
        <dbReference type="ChEBI" id="CHEBI:15378"/>
        <dbReference type="ChEBI" id="CHEBI:30616"/>
        <dbReference type="ChEBI" id="CHEBI:43474"/>
        <dbReference type="ChEBI" id="CHEBI:456216"/>
        <dbReference type="EC" id="3.6.4.13"/>
    </reaction>
</comment>
<dbReference type="CTD" id="22907"/>
<dbReference type="InterPro" id="IPR007502">
    <property type="entry name" value="Helicase-assoc_dom"/>
</dbReference>
<evidence type="ECO:0000256" key="5">
    <source>
        <dbReference type="ARBA" id="ARBA00022490"/>
    </source>
</evidence>
<evidence type="ECO:0000259" key="17">
    <source>
        <dbReference type="PROSITE" id="PS51192"/>
    </source>
</evidence>
<dbReference type="STRING" id="48701.ENSPMEP00000033934"/>
<dbReference type="FunFam" id="3.40.50.300:FF:000414">
    <property type="entry name" value="ATP-dependent RNA helicase DHX30 isoform X1"/>
    <property type="match status" value="1"/>
</dbReference>
<dbReference type="Pfam" id="PF00270">
    <property type="entry name" value="DEAD"/>
    <property type="match status" value="1"/>
</dbReference>
<evidence type="ECO:0000256" key="11">
    <source>
        <dbReference type="ARBA" id="ARBA00022884"/>
    </source>
</evidence>
<dbReference type="SUPFAM" id="SSF52540">
    <property type="entry name" value="P-loop containing nucleoside triphosphate hydrolases"/>
    <property type="match status" value="1"/>
</dbReference>
<dbReference type="GO" id="GO:0003724">
    <property type="term" value="F:RNA helicase activity"/>
    <property type="evidence" value="ECO:0007669"/>
    <property type="project" value="UniProtKB-EC"/>
</dbReference>
<keyword evidence="20" id="KW-1185">Reference proteome</keyword>
<dbReference type="GO" id="GO:0042645">
    <property type="term" value="C:mitochondrial nucleoid"/>
    <property type="evidence" value="ECO:0007669"/>
    <property type="project" value="UniProtKB-SubCell"/>
</dbReference>
<feature type="domain" description="Helicase C-terminal" evidence="18">
    <location>
        <begin position="617"/>
        <end position="787"/>
    </location>
</feature>
<evidence type="ECO:0000313" key="20">
    <source>
        <dbReference type="Proteomes" id="UP000261480"/>
    </source>
</evidence>
<organism evidence="19 20">
    <name type="scientific">Poecilia mexicana</name>
    <dbReference type="NCBI Taxonomy" id="48701"/>
    <lineage>
        <taxon>Eukaryota</taxon>
        <taxon>Metazoa</taxon>
        <taxon>Chordata</taxon>
        <taxon>Craniata</taxon>
        <taxon>Vertebrata</taxon>
        <taxon>Euteleostomi</taxon>
        <taxon>Actinopterygii</taxon>
        <taxon>Neopterygii</taxon>
        <taxon>Teleostei</taxon>
        <taxon>Neoteleostei</taxon>
        <taxon>Acanthomorphata</taxon>
        <taxon>Ovalentaria</taxon>
        <taxon>Atherinomorphae</taxon>
        <taxon>Cyprinodontiformes</taxon>
        <taxon>Poeciliidae</taxon>
        <taxon>Poeciliinae</taxon>
        <taxon>Poecilia</taxon>
    </lineage>
</organism>
<evidence type="ECO:0000256" key="10">
    <source>
        <dbReference type="ARBA" id="ARBA00022840"/>
    </source>
</evidence>
<keyword evidence="8" id="KW-0378">Hydrolase</keyword>
<dbReference type="FunFam" id="3.40.50.300:FF:000375">
    <property type="entry name" value="Putative ATP-dependent RNA helicase DHX30"/>
    <property type="match status" value="1"/>
</dbReference>
<evidence type="ECO:0000256" key="2">
    <source>
        <dbReference type="ARBA" id="ARBA00004496"/>
    </source>
</evidence>
<dbReference type="Pfam" id="PF07717">
    <property type="entry name" value="OB_NTP_bind"/>
    <property type="match status" value="1"/>
</dbReference>
<keyword evidence="10" id="KW-0067">ATP-binding</keyword>
<dbReference type="OrthoDB" id="3363059at2759"/>
<evidence type="ECO:0000313" key="19">
    <source>
        <dbReference type="Ensembl" id="ENSPMEP00000033934.1"/>
    </source>
</evidence>
<accession>A0A3B3Z342</accession>
<dbReference type="SMART" id="SM00847">
    <property type="entry name" value="HA2"/>
    <property type="match status" value="1"/>
</dbReference>
<dbReference type="Gene3D" id="3.30.160.20">
    <property type="match status" value="2"/>
</dbReference>
<dbReference type="AlphaFoldDB" id="A0A3B3Z342"/>
<dbReference type="InterPro" id="IPR001650">
    <property type="entry name" value="Helicase_C-like"/>
</dbReference>
<reference evidence="19" key="2">
    <citation type="submission" date="2025-09" db="UniProtKB">
        <authorList>
            <consortium name="Ensembl"/>
        </authorList>
    </citation>
    <scope>IDENTIFICATION</scope>
</reference>
<dbReference type="GO" id="GO:0042254">
    <property type="term" value="P:ribosome biogenesis"/>
    <property type="evidence" value="ECO:0007669"/>
    <property type="project" value="UniProtKB-KW"/>
</dbReference>
<evidence type="ECO:0000256" key="4">
    <source>
        <dbReference type="ARBA" id="ARBA00012552"/>
    </source>
</evidence>
<feature type="domain" description="Helicase ATP-binding" evidence="17">
    <location>
        <begin position="402"/>
        <end position="571"/>
    </location>
</feature>
<dbReference type="SMART" id="SM00487">
    <property type="entry name" value="DEXDc"/>
    <property type="match status" value="1"/>
</dbReference>
<dbReference type="Proteomes" id="UP000261480">
    <property type="component" value="Unplaced"/>
</dbReference>
<evidence type="ECO:0000256" key="12">
    <source>
        <dbReference type="ARBA" id="ARBA00023128"/>
    </source>
</evidence>